<dbReference type="AlphaFoldDB" id="A0A8B4Q914"/>
<organism evidence="1 3">
    <name type="scientific">Kurthia zopfii</name>
    <dbReference type="NCBI Taxonomy" id="1650"/>
    <lineage>
        <taxon>Bacteria</taxon>
        <taxon>Bacillati</taxon>
        <taxon>Bacillota</taxon>
        <taxon>Bacilli</taxon>
        <taxon>Bacillales</taxon>
        <taxon>Caryophanaceae</taxon>
        <taxon>Kurthia</taxon>
    </lineage>
</organism>
<dbReference type="EMBL" id="UGNP01000001">
    <property type="protein sequence ID" value="STX09197.1"/>
    <property type="molecule type" value="Genomic_DNA"/>
</dbReference>
<dbReference type="Proteomes" id="UP000294641">
    <property type="component" value="Unassembled WGS sequence"/>
</dbReference>
<evidence type="ECO:0000313" key="3">
    <source>
        <dbReference type="Proteomes" id="UP000254330"/>
    </source>
</evidence>
<evidence type="ECO:0000313" key="2">
    <source>
        <dbReference type="EMBL" id="TDR35541.1"/>
    </source>
</evidence>
<keyword evidence="4" id="KW-1185">Reference proteome</keyword>
<evidence type="ECO:0000313" key="1">
    <source>
        <dbReference type="EMBL" id="STX09197.1"/>
    </source>
</evidence>
<dbReference type="Proteomes" id="UP000254330">
    <property type="component" value="Unassembled WGS sequence"/>
</dbReference>
<sequence length="105" mass="12572">MGTYFETKHDTFNLKFKEHEVFDGKMVIVDESDDPYLWIDKESGKVSFGGKYFLQYKEQRLLETLLEFVYTTHRLMENVDIDEVKADFVKNLIKFEEISRDFALK</sequence>
<proteinExistence type="predicted"/>
<name>A0A8B4Q914_9BACL</name>
<dbReference type="RefSeq" id="WP_109348749.1">
    <property type="nucleotide sequence ID" value="NZ_BJUE01000007.1"/>
</dbReference>
<protein>
    <submittedName>
        <fullName evidence="1">Uncharacterized protein</fullName>
    </submittedName>
</protein>
<dbReference type="EMBL" id="SNZG01000030">
    <property type="protein sequence ID" value="TDR35541.1"/>
    <property type="molecule type" value="Genomic_DNA"/>
</dbReference>
<accession>A0A8B4Q914</accession>
<comment type="caution">
    <text evidence="1">The sequence shown here is derived from an EMBL/GenBank/DDBJ whole genome shotgun (WGS) entry which is preliminary data.</text>
</comment>
<reference evidence="2 4" key="2">
    <citation type="submission" date="2019-03" db="EMBL/GenBank/DDBJ databases">
        <title>Genomic Encyclopedia of Type Strains, Phase IV (KMG-IV): sequencing the most valuable type-strain genomes for metagenomic binning, comparative biology and taxonomic classification.</title>
        <authorList>
            <person name="Goeker M."/>
        </authorList>
    </citation>
    <scope>NUCLEOTIDE SEQUENCE [LARGE SCALE GENOMIC DNA]</scope>
    <source>
        <strain evidence="2 4">DSM 20580</strain>
    </source>
</reference>
<gene>
    <name evidence="2" type="ORF">DFR61_13036</name>
    <name evidence="1" type="ORF">NCTC10597_00867</name>
</gene>
<evidence type="ECO:0000313" key="4">
    <source>
        <dbReference type="Proteomes" id="UP000294641"/>
    </source>
</evidence>
<reference evidence="1 3" key="1">
    <citation type="submission" date="2018-06" db="EMBL/GenBank/DDBJ databases">
        <authorList>
            <consortium name="Pathogen Informatics"/>
            <person name="Doyle S."/>
        </authorList>
    </citation>
    <scope>NUCLEOTIDE SEQUENCE [LARGE SCALE GENOMIC DNA]</scope>
    <source>
        <strain evidence="1 3">NCTC10597</strain>
    </source>
</reference>